<evidence type="ECO:0000313" key="3">
    <source>
        <dbReference type="EMBL" id="KFD52248.1"/>
    </source>
</evidence>
<protein>
    <recommendedName>
        <fullName evidence="6">EGF-like domain-containing protein</fullName>
    </recommendedName>
</protein>
<proteinExistence type="predicted"/>
<gene>
    <name evidence="3" type="ORF">M513_06811</name>
    <name evidence="4" type="ORF">M514_06811</name>
</gene>
<evidence type="ECO:0000256" key="2">
    <source>
        <dbReference type="SAM" id="SignalP"/>
    </source>
</evidence>
<accession>A0A085NB65</accession>
<evidence type="ECO:0000313" key="5">
    <source>
        <dbReference type="Proteomes" id="UP000030764"/>
    </source>
</evidence>
<keyword evidence="2" id="KW-0732">Signal</keyword>
<evidence type="ECO:0008006" key="6">
    <source>
        <dbReference type="Google" id="ProtNLM"/>
    </source>
</evidence>
<name>A0A085NB65_9BILA</name>
<dbReference type="AlphaFoldDB" id="A0A085NB65"/>
<evidence type="ECO:0000313" key="4">
    <source>
        <dbReference type="EMBL" id="KFD66711.1"/>
    </source>
</evidence>
<feature type="signal peptide" evidence="2">
    <location>
        <begin position="1"/>
        <end position="24"/>
    </location>
</feature>
<keyword evidence="5" id="KW-1185">Reference proteome</keyword>
<dbReference type="Proteomes" id="UP000030758">
    <property type="component" value="Unassembled WGS sequence"/>
</dbReference>
<feature type="chain" id="PRO_5007379600" description="EGF-like domain-containing protein" evidence="2">
    <location>
        <begin position="25"/>
        <end position="250"/>
    </location>
</feature>
<evidence type="ECO:0000256" key="1">
    <source>
        <dbReference type="SAM" id="MobiDB-lite"/>
    </source>
</evidence>
<sequence length="250" mass="28068">MGVIHLVFALGCLELAFRRSVGTASRFGDQCVMINFPRKIFENSTVSLPSGWPATISCPVNSDPDIKVCWWWWISVAEGKPKLLKPAEDTLIYPGRDLEFLTVTKAFDGHRLICAMGRTYWTYLLQVIDCTEGESLCEDRGTCITMHEDGAAPVVACKCITGYGQFCERTLPDGPFQMMSSFLVVLVVILASNIFIQLSKEEEDEEEKKELASTEKPSYPRLTRKQTYKQKSSPATSLRKLGESLRKSFS</sequence>
<feature type="compositionally biased region" description="Basic and acidic residues" evidence="1">
    <location>
        <begin position="240"/>
        <end position="250"/>
    </location>
</feature>
<reference evidence="4 5" key="1">
    <citation type="journal article" date="2014" name="Nat. Genet.">
        <title>Genome and transcriptome of the porcine whipworm Trichuris suis.</title>
        <authorList>
            <person name="Jex A.R."/>
            <person name="Nejsum P."/>
            <person name="Schwarz E.M."/>
            <person name="Hu L."/>
            <person name="Young N.D."/>
            <person name="Hall R.S."/>
            <person name="Korhonen P.K."/>
            <person name="Liao S."/>
            <person name="Thamsborg S."/>
            <person name="Xia J."/>
            <person name="Xu P."/>
            <person name="Wang S."/>
            <person name="Scheerlinck J.P."/>
            <person name="Hofmann A."/>
            <person name="Sternberg P.W."/>
            <person name="Wang J."/>
            <person name="Gasser R.B."/>
        </authorList>
    </citation>
    <scope>NUCLEOTIDE SEQUENCE [LARGE SCALE GENOMIC DNA]</scope>
    <source>
        <strain evidence="4">DCEP-RM93F</strain>
        <strain evidence="3">DCEP-RM93M</strain>
    </source>
</reference>
<organism evidence="4">
    <name type="scientific">Trichuris suis</name>
    <name type="common">pig whipworm</name>
    <dbReference type="NCBI Taxonomy" id="68888"/>
    <lineage>
        <taxon>Eukaryota</taxon>
        <taxon>Metazoa</taxon>
        <taxon>Ecdysozoa</taxon>
        <taxon>Nematoda</taxon>
        <taxon>Enoplea</taxon>
        <taxon>Dorylaimia</taxon>
        <taxon>Trichinellida</taxon>
        <taxon>Trichuridae</taxon>
        <taxon>Trichuris</taxon>
    </lineage>
</organism>
<dbReference type="EMBL" id="KL363229">
    <property type="protein sequence ID" value="KFD52248.1"/>
    <property type="molecule type" value="Genomic_DNA"/>
</dbReference>
<feature type="region of interest" description="Disordered" evidence="1">
    <location>
        <begin position="201"/>
        <end position="250"/>
    </location>
</feature>
<dbReference type="EMBL" id="KL367521">
    <property type="protein sequence ID" value="KFD66711.1"/>
    <property type="molecule type" value="Genomic_DNA"/>
</dbReference>
<dbReference type="Proteomes" id="UP000030764">
    <property type="component" value="Unassembled WGS sequence"/>
</dbReference>